<dbReference type="GO" id="GO:0000977">
    <property type="term" value="F:RNA polymerase II transcription regulatory region sequence-specific DNA binding"/>
    <property type="evidence" value="ECO:0007669"/>
    <property type="project" value="TreeGrafter"/>
</dbReference>
<gene>
    <name evidence="1" type="ORF">H6P81_014242</name>
</gene>
<dbReference type="PANTHER" id="PTHR13935">
    <property type="entry name" value="ACHAETE-SCUTE TRANSCRIPTION FACTOR-RELATED"/>
    <property type="match status" value="1"/>
</dbReference>
<dbReference type="InterPro" id="IPR015660">
    <property type="entry name" value="MASH1/Ascl1a-like"/>
</dbReference>
<keyword evidence="2" id="KW-1185">Reference proteome</keyword>
<organism evidence="1 2">
    <name type="scientific">Aristolochia fimbriata</name>
    <name type="common">White veined hardy Dutchman's pipe vine</name>
    <dbReference type="NCBI Taxonomy" id="158543"/>
    <lineage>
        <taxon>Eukaryota</taxon>
        <taxon>Viridiplantae</taxon>
        <taxon>Streptophyta</taxon>
        <taxon>Embryophyta</taxon>
        <taxon>Tracheophyta</taxon>
        <taxon>Spermatophyta</taxon>
        <taxon>Magnoliopsida</taxon>
        <taxon>Magnoliidae</taxon>
        <taxon>Piperales</taxon>
        <taxon>Aristolochiaceae</taxon>
        <taxon>Aristolochia</taxon>
    </lineage>
</organism>
<dbReference type="AlphaFoldDB" id="A0AAV7EHG5"/>
<accession>A0AAV7EHG5</accession>
<dbReference type="EMBL" id="JAINDJ010000005">
    <property type="protein sequence ID" value="KAG9448114.1"/>
    <property type="molecule type" value="Genomic_DNA"/>
</dbReference>
<comment type="caution">
    <text evidence="1">The sequence shown here is derived from an EMBL/GenBank/DDBJ whole genome shotgun (WGS) entry which is preliminary data.</text>
</comment>
<proteinExistence type="predicted"/>
<reference evidence="1 2" key="1">
    <citation type="submission" date="2021-07" db="EMBL/GenBank/DDBJ databases">
        <title>The Aristolochia fimbriata genome: insights into angiosperm evolution, floral development and chemical biosynthesis.</title>
        <authorList>
            <person name="Jiao Y."/>
        </authorList>
    </citation>
    <scope>NUCLEOTIDE SEQUENCE [LARGE SCALE GENOMIC DNA]</scope>
    <source>
        <strain evidence="1">IBCAS-2021</strain>
        <tissue evidence="1">Leaf</tissue>
    </source>
</reference>
<evidence type="ECO:0000313" key="2">
    <source>
        <dbReference type="Proteomes" id="UP000825729"/>
    </source>
</evidence>
<dbReference type="GO" id="GO:0090575">
    <property type="term" value="C:RNA polymerase II transcription regulator complex"/>
    <property type="evidence" value="ECO:0007669"/>
    <property type="project" value="TreeGrafter"/>
</dbReference>
<name>A0AAV7EHG5_ARIFI</name>
<sequence>MVLSDQVGQAAAYIKQLQMRIMQLKEKKDYFLGINKTGETTNTTSVDSQVPVEIEIRHVNSALTVVLIGGPGSQCMMYRSIRTAEEEGAQVINASFAAAGDKIYHTIHAERAVAFSTQVAVRIFNFRLRLPTSFLKHGG</sequence>
<dbReference type="Proteomes" id="UP000825729">
    <property type="component" value="Unassembled WGS sequence"/>
</dbReference>
<dbReference type="PANTHER" id="PTHR13935:SF46">
    <property type="entry name" value="TRANSCRIPTION FACTOR BHLH167-RELATED"/>
    <property type="match status" value="1"/>
</dbReference>
<protein>
    <recommendedName>
        <fullName evidence="3">BHLH domain-containing protein</fullName>
    </recommendedName>
</protein>
<dbReference type="GO" id="GO:0000981">
    <property type="term" value="F:DNA-binding transcription factor activity, RNA polymerase II-specific"/>
    <property type="evidence" value="ECO:0007669"/>
    <property type="project" value="TreeGrafter"/>
</dbReference>
<evidence type="ECO:0008006" key="3">
    <source>
        <dbReference type="Google" id="ProtNLM"/>
    </source>
</evidence>
<evidence type="ECO:0000313" key="1">
    <source>
        <dbReference type="EMBL" id="KAG9448114.1"/>
    </source>
</evidence>